<sequence>TCRIGIDAHGARPSVVDAELKVRGVQGLRVCDVLVNPEIICSHSMAPSVVVAGRWADVNQAQCRE</sequence>
<dbReference type="Pfam" id="PF05199">
    <property type="entry name" value="GMC_oxred_C"/>
    <property type="match status" value="1"/>
</dbReference>
<dbReference type="SUPFAM" id="SSF51905">
    <property type="entry name" value="FAD/NAD(P)-binding domain"/>
    <property type="match status" value="1"/>
</dbReference>
<dbReference type="EMBL" id="ML145206">
    <property type="protein sequence ID" value="TBU53720.1"/>
    <property type="molecule type" value="Genomic_DNA"/>
</dbReference>
<comment type="cofactor">
    <cofactor evidence="1">
        <name>FAD</name>
        <dbReference type="ChEBI" id="CHEBI:57692"/>
    </cofactor>
</comment>
<reference evidence="5 6" key="1">
    <citation type="submission" date="2019-01" db="EMBL/GenBank/DDBJ databases">
        <title>Draft genome sequences of three monokaryotic isolates of the white-rot basidiomycete fungus Dichomitus squalens.</title>
        <authorList>
            <consortium name="DOE Joint Genome Institute"/>
            <person name="Lopez S.C."/>
            <person name="Andreopoulos B."/>
            <person name="Pangilinan J."/>
            <person name="Lipzen A."/>
            <person name="Riley R."/>
            <person name="Ahrendt S."/>
            <person name="Ng V."/>
            <person name="Barry K."/>
            <person name="Daum C."/>
            <person name="Grigoriev I.V."/>
            <person name="Hilden K.S."/>
            <person name="Makela M.R."/>
            <person name="de Vries R.P."/>
        </authorList>
    </citation>
    <scope>NUCLEOTIDE SEQUENCE [LARGE SCALE GENOMIC DNA]</scope>
    <source>
        <strain evidence="5 6">CBS 464.89</strain>
        <strain evidence="4">OM18370.1</strain>
    </source>
</reference>
<name>A0A4Q9PFE9_9APHY</name>
<accession>A0A4Q9PFE9</accession>
<evidence type="ECO:0000313" key="5">
    <source>
        <dbReference type="EMBL" id="TBU53720.1"/>
    </source>
</evidence>
<gene>
    <name evidence="5" type="ORF">BD310DRAFT_829491</name>
    <name evidence="4" type="ORF">BD311DRAFT_663609</name>
</gene>
<dbReference type="Gene3D" id="3.50.50.60">
    <property type="entry name" value="FAD/NAD(P)-binding domain"/>
    <property type="match status" value="1"/>
</dbReference>
<dbReference type="OrthoDB" id="2800373at2759"/>
<evidence type="ECO:0000313" key="4">
    <source>
        <dbReference type="EMBL" id="TBU28347.1"/>
    </source>
</evidence>
<evidence type="ECO:0000256" key="2">
    <source>
        <dbReference type="ARBA" id="ARBA00010790"/>
    </source>
</evidence>
<evidence type="ECO:0000256" key="1">
    <source>
        <dbReference type="ARBA" id="ARBA00001974"/>
    </source>
</evidence>
<evidence type="ECO:0000313" key="6">
    <source>
        <dbReference type="Proteomes" id="UP000292082"/>
    </source>
</evidence>
<dbReference type="PANTHER" id="PTHR11552:SF219">
    <property type="entry name" value="GLUCOSE-METHANOL-CHOLINE OXIDOREDUCTASE N-TERMINAL DOMAIN-CONTAINING PROTEIN"/>
    <property type="match status" value="1"/>
</dbReference>
<feature type="non-terminal residue" evidence="5">
    <location>
        <position position="1"/>
    </location>
</feature>
<keyword evidence="6" id="KW-1185">Reference proteome</keyword>
<dbReference type="GO" id="GO:0016614">
    <property type="term" value="F:oxidoreductase activity, acting on CH-OH group of donors"/>
    <property type="evidence" value="ECO:0007669"/>
    <property type="project" value="InterPro"/>
</dbReference>
<dbReference type="Proteomes" id="UP000292957">
    <property type="component" value="Unassembled WGS sequence"/>
</dbReference>
<dbReference type="InterPro" id="IPR007867">
    <property type="entry name" value="GMC_OxRtase_C"/>
</dbReference>
<dbReference type="AlphaFoldDB" id="A0A4Q9PFE9"/>
<dbReference type="EMBL" id="ML143422">
    <property type="protein sequence ID" value="TBU28347.1"/>
    <property type="molecule type" value="Genomic_DNA"/>
</dbReference>
<protein>
    <recommendedName>
        <fullName evidence="3">Glucose-methanol-choline oxidoreductase C-terminal domain-containing protein</fullName>
    </recommendedName>
</protein>
<evidence type="ECO:0000259" key="3">
    <source>
        <dbReference type="Pfam" id="PF05199"/>
    </source>
</evidence>
<dbReference type="InterPro" id="IPR036188">
    <property type="entry name" value="FAD/NAD-bd_sf"/>
</dbReference>
<dbReference type="InterPro" id="IPR012132">
    <property type="entry name" value="GMC_OxRdtase"/>
</dbReference>
<feature type="domain" description="Glucose-methanol-choline oxidoreductase C-terminal" evidence="3">
    <location>
        <begin position="1"/>
        <end position="52"/>
    </location>
</feature>
<dbReference type="PANTHER" id="PTHR11552">
    <property type="entry name" value="GLUCOSE-METHANOL-CHOLINE GMC OXIDOREDUCTASE"/>
    <property type="match status" value="1"/>
</dbReference>
<proteinExistence type="inferred from homology"/>
<dbReference type="GO" id="GO:0050660">
    <property type="term" value="F:flavin adenine dinucleotide binding"/>
    <property type="evidence" value="ECO:0007669"/>
    <property type="project" value="InterPro"/>
</dbReference>
<organism evidence="5 6">
    <name type="scientific">Dichomitus squalens</name>
    <dbReference type="NCBI Taxonomy" id="114155"/>
    <lineage>
        <taxon>Eukaryota</taxon>
        <taxon>Fungi</taxon>
        <taxon>Dikarya</taxon>
        <taxon>Basidiomycota</taxon>
        <taxon>Agaricomycotina</taxon>
        <taxon>Agaricomycetes</taxon>
        <taxon>Polyporales</taxon>
        <taxon>Polyporaceae</taxon>
        <taxon>Dichomitus</taxon>
    </lineage>
</organism>
<dbReference type="Proteomes" id="UP000292082">
    <property type="component" value="Unassembled WGS sequence"/>
</dbReference>
<comment type="similarity">
    <text evidence="2">Belongs to the GMC oxidoreductase family.</text>
</comment>